<evidence type="ECO:0000313" key="6">
    <source>
        <dbReference type="Proteomes" id="UP000018721"/>
    </source>
</evidence>
<dbReference type="Proteomes" id="UP000018721">
    <property type="component" value="Unassembled WGS sequence"/>
</dbReference>
<dbReference type="OrthoDB" id="128232at2759"/>
<proteinExistence type="inferred from homology"/>
<comment type="similarity">
    <text evidence="1">Belongs to the peptidase C48 family.</text>
</comment>
<dbReference type="AlphaFoldDB" id="V9DRY0"/>
<sequence>RLLKQVTEPEVDTVLLPLNFGKYHWCCLVVKVLAKRIYFYDPLNQAPYMKSA</sequence>
<gene>
    <name evidence="5" type="ORF">F443_23217</name>
</gene>
<feature type="domain" description="Ubiquitin-like protease family profile" evidence="4">
    <location>
        <begin position="1"/>
        <end position="52"/>
    </location>
</feature>
<feature type="non-terminal residue" evidence="5">
    <location>
        <position position="1"/>
    </location>
</feature>
<dbReference type="EMBL" id="ANIZ01004947">
    <property type="protein sequence ID" value="ETI29670.1"/>
    <property type="molecule type" value="Genomic_DNA"/>
</dbReference>
<dbReference type="GO" id="GO:0006508">
    <property type="term" value="P:proteolysis"/>
    <property type="evidence" value="ECO:0007669"/>
    <property type="project" value="UniProtKB-KW"/>
</dbReference>
<dbReference type="PROSITE" id="PS50600">
    <property type="entry name" value="ULP_PROTEASE"/>
    <property type="match status" value="1"/>
</dbReference>
<evidence type="ECO:0000259" key="4">
    <source>
        <dbReference type="PROSITE" id="PS50600"/>
    </source>
</evidence>
<dbReference type="GO" id="GO:0008234">
    <property type="term" value="F:cysteine-type peptidase activity"/>
    <property type="evidence" value="ECO:0007669"/>
    <property type="project" value="InterPro"/>
</dbReference>
<name>V9DRY0_PHYNI</name>
<protein>
    <recommendedName>
        <fullName evidence="4">Ubiquitin-like protease family profile domain-containing protein</fullName>
    </recommendedName>
</protein>
<reference evidence="5 6" key="1">
    <citation type="submission" date="2013-11" db="EMBL/GenBank/DDBJ databases">
        <title>The Genome Sequence of Phytophthora parasitica P1569.</title>
        <authorList>
            <consortium name="The Broad Institute Genomics Platform"/>
            <person name="Russ C."/>
            <person name="Tyler B."/>
            <person name="Panabieres F."/>
            <person name="Shan W."/>
            <person name="Tripathy S."/>
            <person name="Grunwald N."/>
            <person name="Machado M."/>
            <person name="Johnson C.S."/>
            <person name="Arredondo F."/>
            <person name="Hong C."/>
            <person name="Coffey M."/>
            <person name="Young S.K."/>
            <person name="Zeng Q."/>
            <person name="Gargeya S."/>
            <person name="Fitzgerald M."/>
            <person name="Abouelleil A."/>
            <person name="Alvarado L."/>
            <person name="Chapman S.B."/>
            <person name="Gainer-Dewar J."/>
            <person name="Goldberg J."/>
            <person name="Griggs A."/>
            <person name="Gujja S."/>
            <person name="Hansen M."/>
            <person name="Howarth C."/>
            <person name="Imamovic A."/>
            <person name="Ireland A."/>
            <person name="Larimer J."/>
            <person name="McCowan C."/>
            <person name="Murphy C."/>
            <person name="Pearson M."/>
            <person name="Poon T.W."/>
            <person name="Priest M."/>
            <person name="Roberts A."/>
            <person name="Saif S."/>
            <person name="Shea T."/>
            <person name="Sykes S."/>
            <person name="Wortman J."/>
            <person name="Nusbaum C."/>
            <person name="Birren B."/>
        </authorList>
    </citation>
    <scope>NUCLEOTIDE SEQUENCE [LARGE SCALE GENOMIC DNA]</scope>
    <source>
        <strain evidence="5 6">P1569</strain>
    </source>
</reference>
<evidence type="ECO:0000256" key="3">
    <source>
        <dbReference type="ARBA" id="ARBA00022801"/>
    </source>
</evidence>
<keyword evidence="2" id="KW-0645">Protease</keyword>
<comment type="caution">
    <text evidence="5">The sequence shown here is derived from an EMBL/GenBank/DDBJ whole genome shotgun (WGS) entry which is preliminary data.</text>
</comment>
<dbReference type="SUPFAM" id="SSF54001">
    <property type="entry name" value="Cysteine proteinases"/>
    <property type="match status" value="1"/>
</dbReference>
<evidence type="ECO:0000256" key="1">
    <source>
        <dbReference type="ARBA" id="ARBA00005234"/>
    </source>
</evidence>
<evidence type="ECO:0000313" key="5">
    <source>
        <dbReference type="EMBL" id="ETI29670.1"/>
    </source>
</evidence>
<accession>V9DRY0</accession>
<dbReference type="HOGENOM" id="CLU_3093879_0_0_1"/>
<organism evidence="5 6">
    <name type="scientific">Phytophthora nicotianae P1569</name>
    <dbReference type="NCBI Taxonomy" id="1317065"/>
    <lineage>
        <taxon>Eukaryota</taxon>
        <taxon>Sar</taxon>
        <taxon>Stramenopiles</taxon>
        <taxon>Oomycota</taxon>
        <taxon>Peronosporomycetes</taxon>
        <taxon>Peronosporales</taxon>
        <taxon>Peronosporaceae</taxon>
        <taxon>Phytophthora</taxon>
    </lineage>
</organism>
<evidence type="ECO:0000256" key="2">
    <source>
        <dbReference type="ARBA" id="ARBA00022670"/>
    </source>
</evidence>
<dbReference type="Pfam" id="PF02902">
    <property type="entry name" value="Peptidase_C48"/>
    <property type="match status" value="1"/>
</dbReference>
<keyword evidence="6" id="KW-1185">Reference proteome</keyword>
<dbReference type="Gene3D" id="3.30.310.130">
    <property type="entry name" value="Ubiquitin-related"/>
    <property type="match status" value="1"/>
</dbReference>
<keyword evidence="3" id="KW-0378">Hydrolase</keyword>
<dbReference type="InterPro" id="IPR003653">
    <property type="entry name" value="Peptidase_C48_C"/>
</dbReference>
<dbReference type="InterPro" id="IPR038765">
    <property type="entry name" value="Papain-like_cys_pep_sf"/>
</dbReference>